<keyword evidence="1" id="KW-1133">Transmembrane helix</keyword>
<feature type="transmembrane region" description="Helical" evidence="1">
    <location>
        <begin position="24"/>
        <end position="41"/>
    </location>
</feature>
<evidence type="ECO:0000313" key="3">
    <source>
        <dbReference type="Proteomes" id="UP001162889"/>
    </source>
</evidence>
<proteinExistence type="predicted"/>
<organism evidence="2 3">
    <name type="scientific">Duganella violaceipulchra</name>
    <dbReference type="NCBI Taxonomy" id="2849652"/>
    <lineage>
        <taxon>Bacteria</taxon>
        <taxon>Pseudomonadati</taxon>
        <taxon>Pseudomonadota</taxon>
        <taxon>Betaproteobacteria</taxon>
        <taxon>Burkholderiales</taxon>
        <taxon>Oxalobacteraceae</taxon>
        <taxon>Telluria group</taxon>
        <taxon>Duganella</taxon>
    </lineage>
</organism>
<keyword evidence="1" id="KW-0472">Membrane</keyword>
<evidence type="ECO:0000256" key="1">
    <source>
        <dbReference type="SAM" id="Phobius"/>
    </source>
</evidence>
<keyword evidence="3" id="KW-1185">Reference proteome</keyword>
<comment type="caution">
    <text evidence="2">The sequence shown here is derived from an EMBL/GenBank/DDBJ whole genome shotgun (WGS) entry which is preliminary data.</text>
</comment>
<dbReference type="Proteomes" id="UP001162889">
    <property type="component" value="Unassembled WGS sequence"/>
</dbReference>
<gene>
    <name evidence="2" type="ORF">L1274_000010</name>
</gene>
<sequence length="44" mass="4697">MHFLNILTITTPAALLQDGGAIDWPGLALVALLVGLAWRLGRRA</sequence>
<reference evidence="2" key="1">
    <citation type="submission" date="2022-03" db="EMBL/GenBank/DDBJ databases">
        <title>Genome Encyclopedia of Bacteria and Archaea VI: Functional Genomics of Type Strains.</title>
        <authorList>
            <person name="Whitman W."/>
        </authorList>
    </citation>
    <scope>NUCLEOTIDE SEQUENCE</scope>
    <source>
        <strain evidence="2">HSC-15S17</strain>
    </source>
</reference>
<dbReference type="EMBL" id="JALJZU010000001">
    <property type="protein sequence ID" value="MCP2006322.1"/>
    <property type="molecule type" value="Genomic_DNA"/>
</dbReference>
<protein>
    <recommendedName>
        <fullName evidence="4">LPXTG cell wall anchor domain-containing protein</fullName>
    </recommendedName>
</protein>
<evidence type="ECO:0008006" key="4">
    <source>
        <dbReference type="Google" id="ProtNLM"/>
    </source>
</evidence>
<evidence type="ECO:0000313" key="2">
    <source>
        <dbReference type="EMBL" id="MCP2006322.1"/>
    </source>
</evidence>
<keyword evidence="1" id="KW-0812">Transmembrane</keyword>
<dbReference type="RefSeq" id="WP_255575718.1">
    <property type="nucleotide sequence ID" value="NZ_JAHTGR010000001.1"/>
</dbReference>
<accession>A0ABT1GBH9</accession>
<name>A0ABT1GBH9_9BURK</name>